<protein>
    <submittedName>
        <fullName evidence="2">Uncharacterized conserved protein YtfP, gamma-glutamylcyclotransferase (GGCT)/AIG2-like family</fullName>
    </submittedName>
</protein>
<evidence type="ECO:0000313" key="3">
    <source>
        <dbReference type="Proteomes" id="UP000184513"/>
    </source>
</evidence>
<sequence>MTSQSYLFVYGTLRKGFRHPMGALLEQEANYLGSGVISGLLFDLGPYPVAVSSEDQANQVFGDVYQFTENSNLISILDDYEGVGELLETGVTFSRKQVPVNLVQGPLLEAWVYLYTGYIDHLVPIASGDYLNYKKK</sequence>
<proteinExistence type="predicted"/>
<dbReference type="EMBL" id="FRCY01000015">
    <property type="protein sequence ID" value="SHN27418.1"/>
    <property type="molecule type" value="Genomic_DNA"/>
</dbReference>
<reference evidence="2 3" key="1">
    <citation type="submission" date="2016-11" db="EMBL/GenBank/DDBJ databases">
        <authorList>
            <person name="Jaros S."/>
            <person name="Januszkiewicz K."/>
            <person name="Wedrychowicz H."/>
        </authorList>
    </citation>
    <scope>NUCLEOTIDE SEQUENCE [LARGE SCALE GENOMIC DNA]</scope>
    <source>
        <strain evidence="2 3">CGMCC 1.6102</strain>
    </source>
</reference>
<dbReference type="Proteomes" id="UP000184513">
    <property type="component" value="Unassembled WGS sequence"/>
</dbReference>
<evidence type="ECO:0000313" key="2">
    <source>
        <dbReference type="EMBL" id="SHN27418.1"/>
    </source>
</evidence>
<dbReference type="GO" id="GO:0016740">
    <property type="term" value="F:transferase activity"/>
    <property type="evidence" value="ECO:0007669"/>
    <property type="project" value="UniProtKB-KW"/>
</dbReference>
<feature type="domain" description="Gamma-glutamylcyclotransferase AIG2-like" evidence="1">
    <location>
        <begin position="7"/>
        <end position="131"/>
    </location>
</feature>
<dbReference type="AlphaFoldDB" id="A0A1M7QAL2"/>
<dbReference type="InterPro" id="IPR036568">
    <property type="entry name" value="GGCT-like_sf"/>
</dbReference>
<dbReference type="CDD" id="cd06661">
    <property type="entry name" value="GGCT_like"/>
    <property type="match status" value="1"/>
</dbReference>
<accession>A0A1M7QAL2</accession>
<dbReference type="STRING" id="388280.SAMN04488057_115117"/>
<name>A0A1M7QAL2_9BACT</name>
<evidence type="ECO:0000259" key="1">
    <source>
        <dbReference type="Pfam" id="PF06094"/>
    </source>
</evidence>
<keyword evidence="3" id="KW-1185">Reference proteome</keyword>
<dbReference type="RefSeq" id="WP_073096981.1">
    <property type="nucleotide sequence ID" value="NZ_FRCY01000015.1"/>
</dbReference>
<dbReference type="InterPro" id="IPR009288">
    <property type="entry name" value="AIG2-like_dom"/>
</dbReference>
<keyword evidence="2" id="KW-0808">Transferase</keyword>
<gene>
    <name evidence="2" type="ORF">SAMN04488057_115117</name>
</gene>
<organism evidence="2 3">
    <name type="scientific">Cyclobacterium lianum</name>
    <dbReference type="NCBI Taxonomy" id="388280"/>
    <lineage>
        <taxon>Bacteria</taxon>
        <taxon>Pseudomonadati</taxon>
        <taxon>Bacteroidota</taxon>
        <taxon>Cytophagia</taxon>
        <taxon>Cytophagales</taxon>
        <taxon>Cyclobacteriaceae</taxon>
        <taxon>Cyclobacterium</taxon>
    </lineage>
</organism>
<dbReference type="OrthoDB" id="482277at2"/>
<dbReference type="Gene3D" id="3.10.490.10">
    <property type="entry name" value="Gamma-glutamyl cyclotransferase-like"/>
    <property type="match status" value="1"/>
</dbReference>
<dbReference type="Pfam" id="PF06094">
    <property type="entry name" value="GGACT"/>
    <property type="match status" value="1"/>
</dbReference>
<dbReference type="SUPFAM" id="SSF110857">
    <property type="entry name" value="Gamma-glutamyl cyclotransferase-like"/>
    <property type="match status" value="1"/>
</dbReference>
<dbReference type="InterPro" id="IPR013024">
    <property type="entry name" value="GGCT-like"/>
</dbReference>